<feature type="compositionally biased region" description="Basic residues" evidence="6">
    <location>
        <begin position="399"/>
        <end position="409"/>
    </location>
</feature>
<dbReference type="InterPro" id="IPR003650">
    <property type="entry name" value="Orange_dom"/>
</dbReference>
<dbReference type="Gene3D" id="4.10.280.10">
    <property type="entry name" value="Helix-loop-helix DNA-binding domain"/>
    <property type="match status" value="1"/>
</dbReference>
<dbReference type="Pfam" id="PF00010">
    <property type="entry name" value="HLH"/>
    <property type="match status" value="1"/>
</dbReference>
<evidence type="ECO:0000259" key="8">
    <source>
        <dbReference type="PROSITE" id="PS51054"/>
    </source>
</evidence>
<dbReference type="Pfam" id="PF07527">
    <property type="entry name" value="Hairy_orange"/>
    <property type="match status" value="1"/>
</dbReference>
<dbReference type="GO" id="GO:0046983">
    <property type="term" value="F:protein dimerization activity"/>
    <property type="evidence" value="ECO:0007669"/>
    <property type="project" value="InterPro"/>
</dbReference>
<evidence type="ECO:0000256" key="1">
    <source>
        <dbReference type="ARBA" id="ARBA00004123"/>
    </source>
</evidence>
<feature type="region of interest" description="Disordered" evidence="6">
    <location>
        <begin position="238"/>
        <end position="260"/>
    </location>
</feature>
<proteinExistence type="predicted"/>
<dbReference type="EMBL" id="OU899035">
    <property type="protein sequence ID" value="CAH1725587.1"/>
    <property type="molecule type" value="Genomic_DNA"/>
</dbReference>
<feature type="compositionally biased region" description="Pro residues" evidence="6">
    <location>
        <begin position="184"/>
        <end position="194"/>
    </location>
</feature>
<evidence type="ECO:0000256" key="3">
    <source>
        <dbReference type="ARBA" id="ARBA00023125"/>
    </source>
</evidence>
<dbReference type="AlphaFoldDB" id="A0A9P0J7P5"/>
<evidence type="ECO:0000256" key="5">
    <source>
        <dbReference type="ARBA" id="ARBA00023242"/>
    </source>
</evidence>
<dbReference type="InterPro" id="IPR050370">
    <property type="entry name" value="HES_HEY"/>
</dbReference>
<dbReference type="GO" id="GO:0005634">
    <property type="term" value="C:nucleus"/>
    <property type="evidence" value="ECO:0007669"/>
    <property type="project" value="UniProtKB-SubCell"/>
</dbReference>
<feature type="domain" description="Orange" evidence="8">
    <location>
        <begin position="134"/>
        <end position="167"/>
    </location>
</feature>
<dbReference type="PROSITE" id="PS50888">
    <property type="entry name" value="BHLH"/>
    <property type="match status" value="1"/>
</dbReference>
<accession>A0A9P0J7P5</accession>
<dbReference type="PROSITE" id="PS51054">
    <property type="entry name" value="ORANGE"/>
    <property type="match status" value="1"/>
</dbReference>
<dbReference type="FunFam" id="4.10.280.10:FF:000009">
    <property type="entry name" value="Transcription factor HES-1"/>
    <property type="match status" value="1"/>
</dbReference>
<dbReference type="GO" id="GO:1990837">
    <property type="term" value="F:sequence-specific double-stranded DNA binding"/>
    <property type="evidence" value="ECO:0007669"/>
    <property type="project" value="UniProtKB-ARBA"/>
</dbReference>
<evidence type="ECO:0000256" key="4">
    <source>
        <dbReference type="ARBA" id="ARBA00023163"/>
    </source>
</evidence>
<reference evidence="9" key="1">
    <citation type="submission" date="2022-02" db="EMBL/GenBank/DDBJ databases">
        <authorList>
            <person name="King R."/>
        </authorList>
    </citation>
    <scope>NUCLEOTIDE SEQUENCE</scope>
</reference>
<feature type="region of interest" description="Disordered" evidence="6">
    <location>
        <begin position="1"/>
        <end position="48"/>
    </location>
</feature>
<name>A0A9P0J7P5_APHGO</name>
<feature type="compositionally biased region" description="Polar residues" evidence="6">
    <location>
        <begin position="339"/>
        <end position="351"/>
    </location>
</feature>
<keyword evidence="5" id="KW-0539">Nucleus</keyword>
<feature type="region of interest" description="Disordered" evidence="6">
    <location>
        <begin position="329"/>
        <end position="409"/>
    </location>
</feature>
<comment type="subcellular location">
    <subcellularLocation>
        <location evidence="1">Nucleus</location>
    </subcellularLocation>
</comment>
<feature type="region of interest" description="Disordered" evidence="6">
    <location>
        <begin position="181"/>
        <end position="200"/>
    </location>
</feature>
<keyword evidence="4" id="KW-0804">Transcription</keyword>
<feature type="compositionally biased region" description="Pro residues" evidence="6">
    <location>
        <begin position="243"/>
        <end position="255"/>
    </location>
</feature>
<keyword evidence="10" id="KW-1185">Reference proteome</keyword>
<dbReference type="SMART" id="SM00353">
    <property type="entry name" value="HLH"/>
    <property type="match status" value="1"/>
</dbReference>
<keyword evidence="3" id="KW-0238">DNA-binding</keyword>
<dbReference type="Gene3D" id="6.10.250.980">
    <property type="match status" value="1"/>
</dbReference>
<evidence type="ECO:0000256" key="2">
    <source>
        <dbReference type="ARBA" id="ARBA00023015"/>
    </source>
</evidence>
<dbReference type="SUPFAM" id="SSF47459">
    <property type="entry name" value="HLH, helix-loop-helix DNA-binding domain"/>
    <property type="match status" value="1"/>
</dbReference>
<dbReference type="InterPro" id="IPR036638">
    <property type="entry name" value="HLH_DNA-bd_sf"/>
</dbReference>
<evidence type="ECO:0000313" key="10">
    <source>
        <dbReference type="Proteomes" id="UP001154329"/>
    </source>
</evidence>
<evidence type="ECO:0008006" key="11">
    <source>
        <dbReference type="Google" id="ProtNLM"/>
    </source>
</evidence>
<dbReference type="SUPFAM" id="SSF158457">
    <property type="entry name" value="Orange domain-like"/>
    <property type="match status" value="1"/>
</dbReference>
<evidence type="ECO:0000259" key="7">
    <source>
        <dbReference type="PROSITE" id="PS50888"/>
    </source>
</evidence>
<feature type="domain" description="BHLH" evidence="7">
    <location>
        <begin position="36"/>
        <end position="93"/>
    </location>
</feature>
<gene>
    <name evidence="9" type="ORF">APHIGO_LOCUS6636</name>
</gene>
<keyword evidence="2" id="KW-0805">Transcription regulation</keyword>
<feature type="compositionally biased region" description="Basic and acidic residues" evidence="6">
    <location>
        <begin position="27"/>
        <end position="38"/>
    </location>
</feature>
<dbReference type="CDD" id="cd18913">
    <property type="entry name" value="bHLH-O_hairy_like"/>
    <property type="match status" value="1"/>
</dbReference>
<dbReference type="GO" id="GO:0006355">
    <property type="term" value="P:regulation of DNA-templated transcription"/>
    <property type="evidence" value="ECO:0007669"/>
    <property type="project" value="InterPro"/>
</dbReference>
<evidence type="ECO:0000256" key="6">
    <source>
        <dbReference type="SAM" id="MobiDB-lite"/>
    </source>
</evidence>
<reference evidence="9" key="2">
    <citation type="submission" date="2022-10" db="EMBL/GenBank/DDBJ databases">
        <authorList>
            <consortium name="ENA_rothamsted_submissions"/>
            <consortium name="culmorum"/>
            <person name="King R."/>
        </authorList>
    </citation>
    <scope>NUCLEOTIDE SEQUENCE</scope>
</reference>
<dbReference type="InterPro" id="IPR011598">
    <property type="entry name" value="bHLH_dom"/>
</dbReference>
<evidence type="ECO:0000313" key="9">
    <source>
        <dbReference type="EMBL" id="CAH1725587.1"/>
    </source>
</evidence>
<dbReference type="PANTHER" id="PTHR10985">
    <property type="entry name" value="BASIC HELIX-LOOP-HELIX TRANSCRIPTION FACTOR, HES-RELATED"/>
    <property type="match status" value="1"/>
</dbReference>
<feature type="compositionally biased region" description="Basic residues" evidence="6">
    <location>
        <begin position="376"/>
        <end position="387"/>
    </location>
</feature>
<dbReference type="SMART" id="SM00511">
    <property type="entry name" value="ORANGE"/>
    <property type="match status" value="1"/>
</dbReference>
<protein>
    <recommendedName>
        <fullName evidence="11">Protein deadpan</fullName>
    </recommendedName>
</protein>
<organism evidence="9 10">
    <name type="scientific">Aphis gossypii</name>
    <name type="common">Cotton aphid</name>
    <dbReference type="NCBI Taxonomy" id="80765"/>
    <lineage>
        <taxon>Eukaryota</taxon>
        <taxon>Metazoa</taxon>
        <taxon>Ecdysozoa</taxon>
        <taxon>Arthropoda</taxon>
        <taxon>Hexapoda</taxon>
        <taxon>Insecta</taxon>
        <taxon>Pterygota</taxon>
        <taxon>Neoptera</taxon>
        <taxon>Paraneoptera</taxon>
        <taxon>Hemiptera</taxon>
        <taxon>Sternorrhyncha</taxon>
        <taxon>Aphidomorpha</taxon>
        <taxon>Aphidoidea</taxon>
        <taxon>Aphididae</taxon>
        <taxon>Aphidini</taxon>
        <taxon>Aphis</taxon>
        <taxon>Aphis</taxon>
    </lineage>
</organism>
<sequence length="409" mass="43823">MSSTNNDSEDDDPRVHSSGMSSSGQPRRYELSKSELRKNNKPIMEKKRRARINQCLNELKTLILDALKKDPARHTKLEKADILEMTVRHLQSLHRSGSASRPALAPAACPTVESPLSPSSSTAAALTAVVVQKFQTGYQECAGEVNRFVDRLDGVDEDIKKRLMSHLDSCVAKMRYVAAAAGTTPPPPPPPPRPLVNNNSYSLHHRLDLQAAATAAAALAASVPMPTGRPVLQQSLIGRLTPPTVPPPVPPPPSLPKVGRSRASAFTAVHGLLPSPPDVAAGSTPFVYCDEPDVSSTSSWAEDVAAAAAAAQYPPLDFSMKKTVAGGGNKRPLGDISVNVPTANASSSHKQSAAAPSDGDGPTAARVRRPEEVGRRRQTVRRSRFRPQHVEALVTPSSSRRRHALRRVQ</sequence>
<dbReference type="Proteomes" id="UP001154329">
    <property type="component" value="Chromosome 2"/>
</dbReference>